<dbReference type="Gene3D" id="3.20.20.450">
    <property type="entry name" value="EAL domain"/>
    <property type="match status" value="1"/>
</dbReference>
<dbReference type="InterPro" id="IPR029016">
    <property type="entry name" value="GAF-like_dom_sf"/>
</dbReference>
<dbReference type="PROSITE" id="PS50883">
    <property type="entry name" value="EAL"/>
    <property type="match status" value="1"/>
</dbReference>
<dbReference type="InterPro" id="IPR001633">
    <property type="entry name" value="EAL_dom"/>
</dbReference>
<evidence type="ECO:0000259" key="2">
    <source>
        <dbReference type="PROSITE" id="PS50113"/>
    </source>
</evidence>
<evidence type="ECO:0000313" key="6">
    <source>
        <dbReference type="Proteomes" id="UP001596542"/>
    </source>
</evidence>
<dbReference type="SUPFAM" id="SSF55073">
    <property type="entry name" value="Nucleotide cyclase"/>
    <property type="match status" value="1"/>
</dbReference>
<dbReference type="SMART" id="SM00086">
    <property type="entry name" value="PAC"/>
    <property type="match status" value="3"/>
</dbReference>
<accession>A0ABW2I6D6</accession>
<proteinExistence type="predicted"/>
<feature type="domain" description="PAC" evidence="2">
    <location>
        <begin position="420"/>
        <end position="474"/>
    </location>
</feature>
<feature type="domain" description="EAL" evidence="3">
    <location>
        <begin position="650"/>
        <end position="904"/>
    </location>
</feature>
<dbReference type="Pfam" id="PF13185">
    <property type="entry name" value="GAF_2"/>
    <property type="match status" value="1"/>
</dbReference>
<evidence type="ECO:0000259" key="4">
    <source>
        <dbReference type="PROSITE" id="PS50887"/>
    </source>
</evidence>
<dbReference type="Pfam" id="PF13426">
    <property type="entry name" value="PAS_9"/>
    <property type="match status" value="1"/>
</dbReference>
<dbReference type="NCBIfam" id="TIGR00229">
    <property type="entry name" value="sensory_box"/>
    <property type="match status" value="2"/>
</dbReference>
<dbReference type="PIRSF" id="PIRSF005925">
    <property type="entry name" value="Dos"/>
    <property type="match status" value="1"/>
</dbReference>
<dbReference type="SMART" id="SM00091">
    <property type="entry name" value="PAS"/>
    <property type="match status" value="2"/>
</dbReference>
<dbReference type="PANTHER" id="PTHR44757">
    <property type="entry name" value="DIGUANYLATE CYCLASE DGCP"/>
    <property type="match status" value="1"/>
</dbReference>
<evidence type="ECO:0000313" key="5">
    <source>
        <dbReference type="EMBL" id="MFC7286560.1"/>
    </source>
</evidence>
<name>A0ABW2I6D6_9BURK</name>
<organism evidence="5 6">
    <name type="scientific">Herminiimonas glaciei</name>
    <dbReference type="NCBI Taxonomy" id="523788"/>
    <lineage>
        <taxon>Bacteria</taxon>
        <taxon>Pseudomonadati</taxon>
        <taxon>Pseudomonadota</taxon>
        <taxon>Betaproteobacteria</taxon>
        <taxon>Burkholderiales</taxon>
        <taxon>Oxalobacteraceae</taxon>
        <taxon>Herminiimonas</taxon>
    </lineage>
</organism>
<dbReference type="PROSITE" id="PS50112">
    <property type="entry name" value="PAS"/>
    <property type="match status" value="2"/>
</dbReference>
<dbReference type="Pfam" id="PF00563">
    <property type="entry name" value="EAL"/>
    <property type="match status" value="1"/>
</dbReference>
<dbReference type="EMBL" id="JBHTBU010000001">
    <property type="protein sequence ID" value="MFC7286560.1"/>
    <property type="molecule type" value="Genomic_DNA"/>
</dbReference>
<keyword evidence="6" id="KW-1185">Reference proteome</keyword>
<feature type="domain" description="PAS" evidence="1">
    <location>
        <begin position="346"/>
        <end position="419"/>
    </location>
</feature>
<dbReference type="InterPro" id="IPR001610">
    <property type="entry name" value="PAC"/>
</dbReference>
<feature type="domain" description="PAS" evidence="1">
    <location>
        <begin position="65"/>
        <end position="116"/>
    </location>
</feature>
<dbReference type="InterPro" id="IPR029787">
    <property type="entry name" value="Nucleotide_cyclase"/>
</dbReference>
<dbReference type="SMART" id="SM00267">
    <property type="entry name" value="GGDEF"/>
    <property type="match status" value="1"/>
</dbReference>
<dbReference type="PANTHER" id="PTHR44757:SF2">
    <property type="entry name" value="BIOFILM ARCHITECTURE MAINTENANCE PROTEIN MBAA"/>
    <property type="match status" value="1"/>
</dbReference>
<dbReference type="SUPFAM" id="SSF55785">
    <property type="entry name" value="PYP-like sensor domain (PAS domain)"/>
    <property type="match status" value="2"/>
</dbReference>
<dbReference type="Pfam" id="PF00990">
    <property type="entry name" value="GGDEF"/>
    <property type="match status" value="1"/>
</dbReference>
<dbReference type="Gene3D" id="3.30.450.40">
    <property type="match status" value="1"/>
</dbReference>
<sequence length="910" mass="100820">MERIIRKAHGANLNLLQAGIHALASPLLNGWRRYTIRRQDGYLADPATESLLAADKIVWVLRIPDGQVIYASKTVEALYGSSPERFYANSRLWLENIAPADREAARTILTSILHEPEQTLRLRINRSDGSPRWIEYHARFIPDTDGRSGHIKLIGTDITTRHHLEIALARSNRALRAIHDCEDIISEAADENALLQGICDVVTATGYRMAWAGILATDGAIIPVGLTQEHQGYLDALKVPLQAGGVGTRAINTALQTRRPAVANYFANDVSPTPWREEAMRRGFYSKLVLPMGDDKAVIGVFNVYASEPDAFDAQEVALLVSLAQRVTVEIRAHRDRNGRQAAEAALRLRERAIECSANAVIISSAKAPEFAIEYVNPAFERITGYTAAEAVGRSSSFLLRNDHEQVGLYEIRAALTEKREGKAVLRNYRKNGSLFWNDLYIAPVKDDEGKTTHFVAAMSDITPMKQYETTLHRLASHDVLTGLPNRALLQDRLENAIAYSARNGHAVWVVLVDLDRFKFVNDTMGHQAGDVLLKIISDRLQASVRESDTVARLGGDEFVLVLPECGDGPSGYSSDVIQRIMEAVVKPLNIQGSEFFLSCSMGIAVYPNDGADPTTLLAHADVAMYRSKELGRNNFQFYTPAMNDQALERLRIEGELRHAVELNELVLHYQPQVDLHTGAIVGLEALVRWNHPILGMVQPGSFISLAEETGLIIPIGAWVLQTACRQAKAWQEMGFTQLRIAVNLSARQFTQASLLESIKDTLQETGLEARFLEIELTESSVMADIERNILTLRDLKSLGVQLSVDDFGTGHSSLAYLKRFPIDTLKIDRSFVRDIAINQDDASIVSSIISLAHNLKLNVIAEGVETASQMDLLRAQGCDEMQGYYFCKPLPSDQIETLLLNESSTVLVA</sequence>
<reference evidence="6" key="1">
    <citation type="journal article" date="2019" name="Int. J. Syst. Evol. Microbiol.">
        <title>The Global Catalogue of Microorganisms (GCM) 10K type strain sequencing project: providing services to taxonomists for standard genome sequencing and annotation.</title>
        <authorList>
            <consortium name="The Broad Institute Genomics Platform"/>
            <consortium name="The Broad Institute Genome Sequencing Center for Infectious Disease"/>
            <person name="Wu L."/>
            <person name="Ma J."/>
        </authorList>
    </citation>
    <scope>NUCLEOTIDE SEQUENCE [LARGE SCALE GENOMIC DNA]</scope>
    <source>
        <strain evidence="6">KACC 12508</strain>
    </source>
</reference>
<dbReference type="PROSITE" id="PS50887">
    <property type="entry name" value="GGDEF"/>
    <property type="match status" value="1"/>
</dbReference>
<dbReference type="InterPro" id="IPR013655">
    <property type="entry name" value="PAS_fold_3"/>
</dbReference>
<dbReference type="InterPro" id="IPR035919">
    <property type="entry name" value="EAL_sf"/>
</dbReference>
<dbReference type="RefSeq" id="WP_382269764.1">
    <property type="nucleotide sequence ID" value="NZ_JBHTBU010000001.1"/>
</dbReference>
<dbReference type="Gene3D" id="3.30.70.270">
    <property type="match status" value="1"/>
</dbReference>
<dbReference type="InterPro" id="IPR052155">
    <property type="entry name" value="Biofilm_reg_signaling"/>
</dbReference>
<evidence type="ECO:0000259" key="3">
    <source>
        <dbReference type="PROSITE" id="PS50883"/>
    </source>
</evidence>
<dbReference type="PROSITE" id="PS50113">
    <property type="entry name" value="PAC"/>
    <property type="match status" value="2"/>
</dbReference>
<comment type="caution">
    <text evidence="5">The sequence shown here is derived from an EMBL/GenBank/DDBJ whole genome shotgun (WGS) entry which is preliminary data.</text>
</comment>
<dbReference type="CDD" id="cd01949">
    <property type="entry name" value="GGDEF"/>
    <property type="match status" value="1"/>
</dbReference>
<dbReference type="InterPro" id="IPR000700">
    <property type="entry name" value="PAS-assoc_C"/>
</dbReference>
<dbReference type="InterPro" id="IPR000160">
    <property type="entry name" value="GGDEF_dom"/>
</dbReference>
<dbReference type="SUPFAM" id="SSF55781">
    <property type="entry name" value="GAF domain-like"/>
    <property type="match status" value="1"/>
</dbReference>
<dbReference type="InterPro" id="IPR012226">
    <property type="entry name" value="Diguanyl_cyclase/Pdiesterase"/>
</dbReference>
<dbReference type="Gene3D" id="3.30.450.20">
    <property type="entry name" value="PAS domain"/>
    <property type="match status" value="2"/>
</dbReference>
<dbReference type="Pfam" id="PF08447">
    <property type="entry name" value="PAS_3"/>
    <property type="match status" value="1"/>
</dbReference>
<dbReference type="SMART" id="SM00052">
    <property type="entry name" value="EAL"/>
    <property type="match status" value="1"/>
</dbReference>
<evidence type="ECO:0000259" key="1">
    <source>
        <dbReference type="PROSITE" id="PS50112"/>
    </source>
</evidence>
<dbReference type="Proteomes" id="UP001596542">
    <property type="component" value="Unassembled WGS sequence"/>
</dbReference>
<dbReference type="SUPFAM" id="SSF141868">
    <property type="entry name" value="EAL domain-like"/>
    <property type="match status" value="1"/>
</dbReference>
<feature type="domain" description="PAC" evidence="2">
    <location>
        <begin position="118"/>
        <end position="170"/>
    </location>
</feature>
<dbReference type="InterPro" id="IPR035965">
    <property type="entry name" value="PAS-like_dom_sf"/>
</dbReference>
<dbReference type="NCBIfam" id="TIGR00254">
    <property type="entry name" value="GGDEF"/>
    <property type="match status" value="1"/>
</dbReference>
<dbReference type="InterPro" id="IPR000014">
    <property type="entry name" value="PAS"/>
</dbReference>
<dbReference type="CDD" id="cd01948">
    <property type="entry name" value="EAL"/>
    <property type="match status" value="1"/>
</dbReference>
<feature type="domain" description="GGDEF" evidence="4">
    <location>
        <begin position="506"/>
        <end position="641"/>
    </location>
</feature>
<dbReference type="InterPro" id="IPR043128">
    <property type="entry name" value="Rev_trsase/Diguanyl_cyclase"/>
</dbReference>
<dbReference type="CDD" id="cd00130">
    <property type="entry name" value="PAS"/>
    <property type="match status" value="2"/>
</dbReference>
<protein>
    <submittedName>
        <fullName evidence="5">EAL domain-containing protein</fullName>
    </submittedName>
</protein>
<dbReference type="InterPro" id="IPR003018">
    <property type="entry name" value="GAF"/>
</dbReference>
<gene>
    <name evidence="5" type="ORF">ACFQPC_00795</name>
</gene>